<dbReference type="Pfam" id="PF09967">
    <property type="entry name" value="DUF2201"/>
    <property type="match status" value="1"/>
</dbReference>
<dbReference type="Proteomes" id="UP000009273">
    <property type="component" value="Segment"/>
</dbReference>
<feature type="domain" description="Putative metallopeptidase" evidence="3">
    <location>
        <begin position="7"/>
        <end position="257"/>
    </location>
</feature>
<dbReference type="OrthoDB" id="3106at10239"/>
<keyword evidence="5" id="KW-1185">Reference proteome</keyword>
<sequence>MALSVEDRLVKSRVQLLMHFPFFGTLALHLQLRERKDIPTAATDGRSYFFNPDWCGRLDDKELNFLTAHEVLHPALGHLWRRGGRDPIIWNHAADYCINAMIKECDPDEKHFKMIVGGLYDKKFEGMFSEEIYDILIKDEDYVKKAHANAANGNGGTIDSHDEWGKAQAGDENGDTKGNTPQDWEGRTIQAAKVAENNEKNRGKMPGAIKRLIKDLVEPQKNWKELLAEFVQPEINDYGWNPPNQHHIWRDIYLPDFNEEVDTVKNLVFAIDTSGSIGEHEIRTFISEIIGCMNQFSGKVKGHLVYCDARVAAVYDLEDTEHSTPAGGGGTAFEPVFQWVEENLEECSGVAYLTDMYASFDFKIPNYPVLWASTTKNMEAPWGTTTYLDVRI</sequence>
<dbReference type="RefSeq" id="YP_009015868.1">
    <property type="nucleotide sequence ID" value="NC_023719.1"/>
</dbReference>
<dbReference type="GeneID" id="18563908"/>
<dbReference type="PANTHER" id="PTHR38730:SF1">
    <property type="entry name" value="SLL7028 PROTEIN"/>
    <property type="match status" value="1"/>
</dbReference>
<feature type="region of interest" description="Disordered" evidence="1">
    <location>
        <begin position="153"/>
        <end position="183"/>
    </location>
</feature>
<reference evidence="4 5" key="1">
    <citation type="submission" date="2011-09" db="EMBL/GenBank/DDBJ databases">
        <authorList>
            <person name="Pope W.H."/>
            <person name="Pedulla M.L."/>
            <person name="Ford M.E."/>
            <person name="Peebles C.L."/>
            <person name="Hatfull G.H."/>
            <person name="Hendrix R.W."/>
        </authorList>
    </citation>
    <scope>NUCLEOTIDE SEQUENCE [LARGE SCALE GENOMIC DNA]</scope>
    <source>
        <strain evidence="4">G</strain>
    </source>
</reference>
<accession>G3MAV6</accession>
<dbReference type="InterPro" id="IPR036465">
    <property type="entry name" value="vWFA_dom_sf"/>
</dbReference>
<protein>
    <submittedName>
        <fullName evidence="4">Gp576</fullName>
    </submittedName>
</protein>
<dbReference type="KEGG" id="vg:18563908"/>
<evidence type="ECO:0000313" key="4">
    <source>
        <dbReference type="EMBL" id="AEO93821.1"/>
    </source>
</evidence>
<dbReference type="InterPro" id="IPR025154">
    <property type="entry name" value="Put_metallopeptidase_dom"/>
</dbReference>
<evidence type="ECO:0000259" key="2">
    <source>
        <dbReference type="Pfam" id="PF09967"/>
    </source>
</evidence>
<dbReference type="InterPro" id="IPR018698">
    <property type="entry name" value="VWA-like_dom"/>
</dbReference>
<evidence type="ECO:0000313" key="5">
    <source>
        <dbReference type="Proteomes" id="UP000009273"/>
    </source>
</evidence>
<feature type="domain" description="VWA-like" evidence="2">
    <location>
        <begin position="267"/>
        <end position="387"/>
    </location>
</feature>
<dbReference type="PANTHER" id="PTHR38730">
    <property type="entry name" value="SLL7028 PROTEIN"/>
    <property type="match status" value="1"/>
</dbReference>
<organism evidence="4 5">
    <name type="scientific">Bacillus phage G</name>
    <dbReference type="NCBI Taxonomy" id="2884420"/>
    <lineage>
        <taxon>Viruses</taxon>
        <taxon>Duplodnaviria</taxon>
        <taxon>Heunggongvirae</taxon>
        <taxon>Uroviricota</taxon>
        <taxon>Caudoviricetes</taxon>
        <taxon>Donellivirus</taxon>
        <taxon>Donellivirus gee</taxon>
    </lineage>
</organism>
<proteinExistence type="predicted"/>
<dbReference type="EMBL" id="JN638751">
    <property type="protein sequence ID" value="AEO93821.1"/>
    <property type="molecule type" value="Genomic_DNA"/>
</dbReference>
<dbReference type="SUPFAM" id="SSF53300">
    <property type="entry name" value="vWA-like"/>
    <property type="match status" value="1"/>
</dbReference>
<name>G3MAV6_9CAUD</name>
<dbReference type="Pfam" id="PF13203">
    <property type="entry name" value="DUF2201_N"/>
    <property type="match status" value="1"/>
</dbReference>
<gene>
    <name evidence="4" type="primary">576</name>
    <name evidence="4" type="ORF">G_576</name>
</gene>
<evidence type="ECO:0000256" key="1">
    <source>
        <dbReference type="SAM" id="MobiDB-lite"/>
    </source>
</evidence>
<evidence type="ECO:0000259" key="3">
    <source>
        <dbReference type="Pfam" id="PF13203"/>
    </source>
</evidence>